<dbReference type="Gene3D" id="3.90.1300.10">
    <property type="entry name" value="Amidase signature (AS) domain"/>
    <property type="match status" value="1"/>
</dbReference>
<dbReference type="EMBL" id="OIVN01001186">
    <property type="protein sequence ID" value="SPC90888.1"/>
    <property type="molecule type" value="Genomic_DNA"/>
</dbReference>
<accession>A0A2N9FUF1</accession>
<name>A0A2N9FUF1_FAGSY</name>
<dbReference type="PANTHER" id="PTHR46310:SF4">
    <property type="entry name" value="OUTER ENVELOPE PROTEIN 64, MITOCHONDRIAL"/>
    <property type="match status" value="1"/>
</dbReference>
<evidence type="ECO:0000259" key="2">
    <source>
        <dbReference type="Pfam" id="PF01425"/>
    </source>
</evidence>
<keyword evidence="1" id="KW-1133">Transmembrane helix</keyword>
<sequence>MSKAVKLMKDNASNPKLWIALGIGVVGVVILTETHRRRRRPKATQRVDFGAFVVRFDLLPFPQPPPPAARLPLASLTFAIKDIFDVKDYVTGFGNRDWERTHEAARKTAVAVTALLKNGATCVGKTVMDELAFGITGENVHYGTPTNPQMPSCIPGGSSTGSAVAVATGLVDFALGLVLVKCSFGKVVLAFITFKVLVFVGTDTVGCVRIPASFCGILGFRPSHGAVSMLGVLPNSQSLDTVGWFARDPSILHRVGHVLLQLNSVEPRRTRRLIFADDLFQLSKVPTQKTLYVVSKAIENLSGYQPPKHMNFGQYIASNMPSLKQFREQSSNLQNGTSTLKALSSVMVSLQRPGKIPSMYLCDMYFKEANAKVALLLLHR</sequence>
<dbReference type="PANTHER" id="PTHR46310">
    <property type="entry name" value="AMIDASE 1"/>
    <property type="match status" value="1"/>
</dbReference>
<keyword evidence="1" id="KW-0472">Membrane</keyword>
<feature type="domain" description="Amidase" evidence="2">
    <location>
        <begin position="199"/>
        <end position="248"/>
    </location>
</feature>
<evidence type="ECO:0000256" key="1">
    <source>
        <dbReference type="SAM" id="Phobius"/>
    </source>
</evidence>
<proteinExistence type="predicted"/>
<feature type="domain" description="Amidase" evidence="2">
    <location>
        <begin position="70"/>
        <end position="176"/>
    </location>
</feature>
<keyword evidence="1" id="KW-0812">Transmembrane</keyword>
<feature type="transmembrane region" description="Helical" evidence="1">
    <location>
        <begin position="15"/>
        <end position="32"/>
    </location>
</feature>
<reference evidence="3" key="1">
    <citation type="submission" date="2018-02" db="EMBL/GenBank/DDBJ databases">
        <authorList>
            <person name="Cohen D.B."/>
            <person name="Kent A.D."/>
        </authorList>
    </citation>
    <scope>NUCLEOTIDE SEQUENCE</scope>
</reference>
<gene>
    <name evidence="3" type="ORF">FSB_LOCUS18770</name>
</gene>
<dbReference type="InterPro" id="IPR023631">
    <property type="entry name" value="Amidase_dom"/>
</dbReference>
<dbReference type="Pfam" id="PF01425">
    <property type="entry name" value="Amidase"/>
    <property type="match status" value="2"/>
</dbReference>
<protein>
    <recommendedName>
        <fullName evidence="2">Amidase domain-containing protein</fullName>
    </recommendedName>
</protein>
<evidence type="ECO:0000313" key="3">
    <source>
        <dbReference type="EMBL" id="SPC90888.1"/>
    </source>
</evidence>
<dbReference type="InterPro" id="IPR036928">
    <property type="entry name" value="AS_sf"/>
</dbReference>
<dbReference type="SUPFAM" id="SSF75304">
    <property type="entry name" value="Amidase signature (AS) enzymes"/>
    <property type="match status" value="1"/>
</dbReference>
<dbReference type="AlphaFoldDB" id="A0A2N9FUF1"/>
<organism evidence="3">
    <name type="scientific">Fagus sylvatica</name>
    <name type="common">Beechnut</name>
    <dbReference type="NCBI Taxonomy" id="28930"/>
    <lineage>
        <taxon>Eukaryota</taxon>
        <taxon>Viridiplantae</taxon>
        <taxon>Streptophyta</taxon>
        <taxon>Embryophyta</taxon>
        <taxon>Tracheophyta</taxon>
        <taxon>Spermatophyta</taxon>
        <taxon>Magnoliopsida</taxon>
        <taxon>eudicotyledons</taxon>
        <taxon>Gunneridae</taxon>
        <taxon>Pentapetalae</taxon>
        <taxon>rosids</taxon>
        <taxon>fabids</taxon>
        <taxon>Fagales</taxon>
        <taxon>Fagaceae</taxon>
        <taxon>Fagus</taxon>
    </lineage>
</organism>